<evidence type="ECO:0000256" key="1">
    <source>
        <dbReference type="SAM" id="SignalP"/>
    </source>
</evidence>
<dbReference type="PANTHER" id="PTHR22946:SF0">
    <property type="entry name" value="DIENELACTONE HYDROLASE DOMAIN-CONTAINING PROTEIN"/>
    <property type="match status" value="1"/>
</dbReference>
<organism evidence="3 4">
    <name type="scientific">Sphingobacterium corticibacter</name>
    <dbReference type="NCBI Taxonomy" id="2171749"/>
    <lineage>
        <taxon>Bacteria</taxon>
        <taxon>Pseudomonadati</taxon>
        <taxon>Bacteroidota</taxon>
        <taxon>Sphingobacteriia</taxon>
        <taxon>Sphingobacteriales</taxon>
        <taxon>Sphingobacteriaceae</taxon>
        <taxon>Sphingobacterium</taxon>
    </lineage>
</organism>
<keyword evidence="4" id="KW-1185">Reference proteome</keyword>
<dbReference type="PANTHER" id="PTHR22946">
    <property type="entry name" value="DIENELACTONE HYDROLASE DOMAIN-CONTAINING PROTEIN-RELATED"/>
    <property type="match status" value="1"/>
</dbReference>
<evidence type="ECO:0000313" key="3">
    <source>
        <dbReference type="EMBL" id="PVH25406.1"/>
    </source>
</evidence>
<evidence type="ECO:0000259" key="2">
    <source>
        <dbReference type="Pfam" id="PF01738"/>
    </source>
</evidence>
<dbReference type="InterPro" id="IPR050261">
    <property type="entry name" value="FrsA_esterase"/>
</dbReference>
<feature type="domain" description="Dienelactone hydrolase" evidence="2">
    <location>
        <begin position="38"/>
        <end position="246"/>
    </location>
</feature>
<evidence type="ECO:0000313" key="4">
    <source>
        <dbReference type="Proteomes" id="UP000245627"/>
    </source>
</evidence>
<dbReference type="Pfam" id="PF01738">
    <property type="entry name" value="DLH"/>
    <property type="match status" value="1"/>
</dbReference>
<dbReference type="EMBL" id="QDKG01000003">
    <property type="protein sequence ID" value="PVH25406.1"/>
    <property type="molecule type" value="Genomic_DNA"/>
</dbReference>
<gene>
    <name evidence="3" type="ORF">DC487_10870</name>
</gene>
<name>A0A2T8HIX6_9SPHI</name>
<keyword evidence="1" id="KW-0732">Signal</keyword>
<reference evidence="3 4" key="1">
    <citation type="submission" date="2018-04" db="EMBL/GenBank/DDBJ databases">
        <title>Sphingobacterium cortibacter sp. nov.</title>
        <authorList>
            <person name="Li Y."/>
        </authorList>
    </citation>
    <scope>NUCLEOTIDE SEQUENCE [LARGE SCALE GENOMIC DNA]</scope>
    <source>
        <strain evidence="3 4">2c-3</strain>
    </source>
</reference>
<dbReference type="AlphaFoldDB" id="A0A2T8HIX6"/>
<dbReference type="Proteomes" id="UP000245627">
    <property type="component" value="Unassembled WGS sequence"/>
</dbReference>
<feature type="chain" id="PRO_5015556412" evidence="1">
    <location>
        <begin position="21"/>
        <end position="248"/>
    </location>
</feature>
<feature type="signal peptide" evidence="1">
    <location>
        <begin position="1"/>
        <end position="20"/>
    </location>
</feature>
<dbReference type="GO" id="GO:0016787">
    <property type="term" value="F:hydrolase activity"/>
    <property type="evidence" value="ECO:0007669"/>
    <property type="project" value="UniProtKB-KW"/>
</dbReference>
<sequence length="248" mass="27290">MKKYLFVIMLLISGQSYVQAQKLKPVNYQDGNQKLSGLITSNAGKNLPGVLILPAWKGIDNEAKTAALELEKQGYIAFIADIYGEGNVPTNGDEAIKIATQYKEDYKAYQRRIQLAITELKKAGANKDRVAVIGYCFGGIGALEVARANMDVRAIVSIHGGYSKAADRKNAIIKPKVLIEHAANDKSISKADYDNLVVELNEGKADWQIINYANSEHTFTNPESADYNPVMAARAWNHTLLFLGEVLK</sequence>
<dbReference type="Gene3D" id="3.40.50.1820">
    <property type="entry name" value="alpha/beta hydrolase"/>
    <property type="match status" value="1"/>
</dbReference>
<dbReference type="InterPro" id="IPR002925">
    <property type="entry name" value="Dienelactn_hydro"/>
</dbReference>
<dbReference type="InterPro" id="IPR029058">
    <property type="entry name" value="AB_hydrolase_fold"/>
</dbReference>
<proteinExistence type="predicted"/>
<dbReference type="SUPFAM" id="SSF53474">
    <property type="entry name" value="alpha/beta-Hydrolases"/>
    <property type="match status" value="1"/>
</dbReference>
<protein>
    <submittedName>
        <fullName evidence="3">Dienelactone hydrolase</fullName>
    </submittedName>
</protein>
<dbReference type="OrthoDB" id="9787933at2"/>
<accession>A0A2T8HIX6</accession>
<keyword evidence="3" id="KW-0378">Hydrolase</keyword>
<dbReference type="RefSeq" id="WP_116775991.1">
    <property type="nucleotide sequence ID" value="NZ_QDKG01000003.1"/>
</dbReference>
<comment type="caution">
    <text evidence="3">The sequence shown here is derived from an EMBL/GenBank/DDBJ whole genome shotgun (WGS) entry which is preliminary data.</text>
</comment>